<comment type="subcellular location">
    <subcellularLocation>
        <location evidence="8">Cytoplasm</location>
    </subcellularLocation>
</comment>
<feature type="compositionally biased region" description="Basic and acidic residues" evidence="10">
    <location>
        <begin position="159"/>
        <end position="170"/>
    </location>
</feature>
<dbReference type="CDD" id="cd01887">
    <property type="entry name" value="IF2_eIF5B"/>
    <property type="match status" value="1"/>
</dbReference>
<evidence type="ECO:0000256" key="7">
    <source>
        <dbReference type="ARBA" id="ARBA00025162"/>
    </source>
</evidence>
<feature type="region of interest" description="G-domain" evidence="8">
    <location>
        <begin position="434"/>
        <end position="582"/>
    </location>
</feature>
<dbReference type="NCBIfam" id="TIGR00487">
    <property type="entry name" value="IF-2"/>
    <property type="match status" value="1"/>
</dbReference>
<evidence type="ECO:0000256" key="2">
    <source>
        <dbReference type="ARBA" id="ARBA00020675"/>
    </source>
</evidence>
<dbReference type="PANTHER" id="PTHR43381:SF5">
    <property type="entry name" value="TR-TYPE G DOMAIN-CONTAINING PROTEIN"/>
    <property type="match status" value="1"/>
</dbReference>
<dbReference type="FunFam" id="3.40.50.300:FF:000019">
    <property type="entry name" value="Translation initiation factor IF-2"/>
    <property type="match status" value="1"/>
</dbReference>
<dbReference type="PANTHER" id="PTHR43381">
    <property type="entry name" value="TRANSLATION INITIATION FACTOR IF-2-RELATED"/>
    <property type="match status" value="1"/>
</dbReference>
<dbReference type="CDD" id="cd03702">
    <property type="entry name" value="IF2_mtIF2_II"/>
    <property type="match status" value="1"/>
</dbReference>
<feature type="compositionally biased region" description="Basic and acidic residues" evidence="10">
    <location>
        <begin position="182"/>
        <end position="194"/>
    </location>
</feature>
<evidence type="ECO:0000256" key="3">
    <source>
        <dbReference type="ARBA" id="ARBA00022540"/>
    </source>
</evidence>
<organism evidence="12 13">
    <name type="scientific">Moorella mulderi DSM 14980</name>
    <dbReference type="NCBI Taxonomy" id="1122241"/>
    <lineage>
        <taxon>Bacteria</taxon>
        <taxon>Bacillati</taxon>
        <taxon>Bacillota</taxon>
        <taxon>Clostridia</taxon>
        <taxon>Neomoorellales</taxon>
        <taxon>Neomoorellaceae</taxon>
        <taxon>Neomoorella</taxon>
    </lineage>
</organism>
<dbReference type="SUPFAM" id="SSF52156">
    <property type="entry name" value="Initiation factor IF2/eIF5b, domain 3"/>
    <property type="match status" value="1"/>
</dbReference>
<comment type="function">
    <text evidence="7 8 9">One of the essential components for the initiation of protein synthesis. Protects formylmethionyl-tRNA from spontaneous hydrolysis and promotes its binding to the 30S ribosomal subunits. Also involved in the hydrolysis of GTP during the formation of the 70S ribosomal complex.</text>
</comment>
<dbReference type="FunFam" id="3.40.50.10050:FF:000001">
    <property type="entry name" value="Translation initiation factor IF-2"/>
    <property type="match status" value="1"/>
</dbReference>
<dbReference type="NCBIfam" id="TIGR00231">
    <property type="entry name" value="small_GTP"/>
    <property type="match status" value="1"/>
</dbReference>
<dbReference type="Proteomes" id="UP000075670">
    <property type="component" value="Unassembled WGS sequence"/>
</dbReference>
<dbReference type="Gene3D" id="3.40.50.300">
    <property type="entry name" value="P-loop containing nucleotide triphosphate hydrolases"/>
    <property type="match status" value="1"/>
</dbReference>
<comment type="similarity">
    <text evidence="1 8 9">Belongs to the TRAFAC class translation factor GTPase superfamily. Classic translation factor GTPase family. IF-2 subfamily.</text>
</comment>
<dbReference type="Pfam" id="PF22042">
    <property type="entry name" value="EF-G_D2"/>
    <property type="match status" value="1"/>
</dbReference>
<dbReference type="InterPro" id="IPR009000">
    <property type="entry name" value="Transl_B-barrel_sf"/>
</dbReference>
<comment type="caution">
    <text evidence="12">The sequence shown here is derived from an EMBL/GenBank/DDBJ whole genome shotgun (WGS) entry which is preliminary data.</text>
</comment>
<evidence type="ECO:0000256" key="5">
    <source>
        <dbReference type="ARBA" id="ARBA00022917"/>
    </source>
</evidence>
<dbReference type="RefSeq" id="WP_062284066.1">
    <property type="nucleotide sequence ID" value="NZ_LTBC01000005.1"/>
</dbReference>
<dbReference type="Gene3D" id="2.40.30.10">
    <property type="entry name" value="Translation factors"/>
    <property type="match status" value="2"/>
</dbReference>
<evidence type="ECO:0000256" key="10">
    <source>
        <dbReference type="SAM" id="MobiDB-lite"/>
    </source>
</evidence>
<dbReference type="FunFam" id="2.40.30.10:FF:000008">
    <property type="entry name" value="Translation initiation factor IF-2"/>
    <property type="match status" value="1"/>
</dbReference>
<dbReference type="FunFam" id="2.40.30.10:FF:000007">
    <property type="entry name" value="Translation initiation factor IF-2"/>
    <property type="match status" value="1"/>
</dbReference>
<feature type="compositionally biased region" description="Basic and acidic residues" evidence="10">
    <location>
        <begin position="311"/>
        <end position="338"/>
    </location>
</feature>
<dbReference type="InterPro" id="IPR000178">
    <property type="entry name" value="TF_IF2_bacterial-like"/>
</dbReference>
<sequence>MAKTRVYELAKELRVSNKDLMDTMAQLGIYTRSHMSVLENGEVIKIRNHYRQMWRAARAAKLKQQQASPATPVAEAVAPPQPDVEKVAATGKAQHITEKAATRQPQQGAEKAAVTRPEEGAGKAAAITPLQQGAEKAGAGQPQQVTGKAPAMPPAEAGAKARPEKERKLAGGEPAPAAAQPERTREQEGKERSGKQAAGNQQSRAGGQQAGQQPGRAKKRQEEGQARRRDNKGQEQEGRRGPEREERPARVDQQVQVPATVAAPRPAGKGAGRPARNKQLRIPKPPEAVTKEAPEKRRERPAGKPAAKQAETGRNRKLVELEQQREERLLRRDKDKNKAKAAQQEAPKVVRRITLTGSITVQELAKRIGKTAAEVIKFLMGQGVMATINQELDIDTAAIVAQEMGAIVEVKEEKPLTVLEDLPDDPETLKERPPVVTVMGHVDHGKTSLLDAIRRTNVTATEAGGITQHIGAYQVKVKNRKITFLDTPGHEAFTAMRARGAQATDIAILVVAADDGVMPQTVEAINHAKAAGVPIVVAINKIDRPDANPDRVKQQLTEYGLVPEEWGGDTIMVPVSALKKEGLNELLEMTLLTADMMELKANPNRPARGIVIEAQLDKGRGPVATMLVQKGTLKVGDNLVAGAVYGRVRAMFDDKGERVKSAEPSMPVEVLGLSELPQAGDIFQVVEDEKLARQIATLRQEERRQEELKAAGKTSLDDLFKQMEAGEVKELNLVVKGDVQGSVEALRAALEQLSTSEVKVSIIHGGVGAITETDVMLAAASKAIIIGFNVRPDANARRAAEEAGVEIRLYRVIYEIIDEVKAAMTGLLEPVKREVVLGRAEVRATFKVPKVGTVAGCFVTEGKIQNRALARVIRDGVVVFEGRIDSLKRFKDDVREVAQGYECGIGLEKFNDIKEGDVIEAYMIEEVKREL</sequence>
<feature type="compositionally biased region" description="Low complexity" evidence="10">
    <location>
        <begin position="171"/>
        <end position="181"/>
    </location>
</feature>
<dbReference type="SUPFAM" id="SSF52540">
    <property type="entry name" value="P-loop containing nucleoside triphosphate hydrolases"/>
    <property type="match status" value="1"/>
</dbReference>
<dbReference type="InterPro" id="IPR015760">
    <property type="entry name" value="TIF_IF2"/>
</dbReference>
<dbReference type="PROSITE" id="PS01176">
    <property type="entry name" value="IF2"/>
    <property type="match status" value="1"/>
</dbReference>
<evidence type="ECO:0000256" key="6">
    <source>
        <dbReference type="ARBA" id="ARBA00023134"/>
    </source>
</evidence>
<keyword evidence="4 8" id="KW-0547">Nucleotide-binding</keyword>
<feature type="compositionally biased region" description="Basic and acidic residues" evidence="10">
    <location>
        <begin position="289"/>
        <end position="302"/>
    </location>
</feature>
<dbReference type="GO" id="GO:0003924">
    <property type="term" value="F:GTPase activity"/>
    <property type="evidence" value="ECO:0007669"/>
    <property type="project" value="UniProtKB-UniRule"/>
</dbReference>
<keyword evidence="6 8" id="KW-0342">GTP-binding</keyword>
<evidence type="ECO:0000256" key="8">
    <source>
        <dbReference type="HAMAP-Rule" id="MF_00100"/>
    </source>
</evidence>
<feature type="domain" description="Tr-type G" evidence="11">
    <location>
        <begin position="431"/>
        <end position="600"/>
    </location>
</feature>
<dbReference type="Pfam" id="PF04760">
    <property type="entry name" value="IF2_N"/>
    <property type="match status" value="2"/>
</dbReference>
<feature type="binding site" evidence="8">
    <location>
        <begin position="486"/>
        <end position="490"/>
    </location>
    <ligand>
        <name>GTP</name>
        <dbReference type="ChEBI" id="CHEBI:37565"/>
    </ligand>
</feature>
<dbReference type="Pfam" id="PF00009">
    <property type="entry name" value="GTP_EFTU"/>
    <property type="match status" value="1"/>
</dbReference>
<dbReference type="Pfam" id="PF11987">
    <property type="entry name" value="IF-2"/>
    <property type="match status" value="1"/>
</dbReference>
<dbReference type="GO" id="GO:0005829">
    <property type="term" value="C:cytosol"/>
    <property type="evidence" value="ECO:0007669"/>
    <property type="project" value="TreeGrafter"/>
</dbReference>
<dbReference type="AlphaFoldDB" id="A0A151AWZ5"/>
<keyword evidence="8" id="KW-0963">Cytoplasm</keyword>
<accession>A0A151AWZ5</accession>
<dbReference type="SUPFAM" id="SSF50447">
    <property type="entry name" value="Translation proteins"/>
    <property type="match status" value="2"/>
</dbReference>
<evidence type="ECO:0000256" key="4">
    <source>
        <dbReference type="ARBA" id="ARBA00022741"/>
    </source>
</evidence>
<evidence type="ECO:0000256" key="1">
    <source>
        <dbReference type="ARBA" id="ARBA00007733"/>
    </source>
</evidence>
<dbReference type="InterPro" id="IPR044145">
    <property type="entry name" value="IF2_II"/>
</dbReference>
<evidence type="ECO:0000313" key="13">
    <source>
        <dbReference type="Proteomes" id="UP000075670"/>
    </source>
</evidence>
<evidence type="ECO:0000259" key="11">
    <source>
        <dbReference type="PROSITE" id="PS51722"/>
    </source>
</evidence>
<dbReference type="OrthoDB" id="9811804at2"/>
<dbReference type="HAMAP" id="MF_00100_B">
    <property type="entry name" value="IF_2_B"/>
    <property type="match status" value="1"/>
</dbReference>
<feature type="compositionally biased region" description="Low complexity" evidence="10">
    <location>
        <begin position="262"/>
        <end position="274"/>
    </location>
</feature>
<dbReference type="EMBL" id="LTBC01000005">
    <property type="protein sequence ID" value="KYH32176.1"/>
    <property type="molecule type" value="Genomic_DNA"/>
</dbReference>
<dbReference type="InterPro" id="IPR000795">
    <property type="entry name" value="T_Tr_GTP-bd_dom"/>
</dbReference>
<proteinExistence type="inferred from homology"/>
<evidence type="ECO:0000313" key="12">
    <source>
        <dbReference type="EMBL" id="KYH32176.1"/>
    </source>
</evidence>
<reference evidence="12 13" key="1">
    <citation type="submission" date="2016-02" db="EMBL/GenBank/DDBJ databases">
        <title>Genome sequence of Moorella mulderi DSM 14980.</title>
        <authorList>
            <person name="Poehlein A."/>
            <person name="Daniel R."/>
        </authorList>
    </citation>
    <scope>NUCLEOTIDE SEQUENCE [LARGE SCALE GENOMIC DNA]</scope>
    <source>
        <strain evidence="12 13">DSM 14980</strain>
    </source>
</reference>
<keyword evidence="13" id="KW-1185">Reference proteome</keyword>
<dbReference type="GO" id="GO:0003743">
    <property type="term" value="F:translation initiation factor activity"/>
    <property type="evidence" value="ECO:0007669"/>
    <property type="project" value="UniProtKB-UniRule"/>
</dbReference>
<dbReference type="InterPro" id="IPR027417">
    <property type="entry name" value="P-loop_NTPase"/>
</dbReference>
<dbReference type="GO" id="GO:0005525">
    <property type="term" value="F:GTP binding"/>
    <property type="evidence" value="ECO:0007669"/>
    <property type="project" value="UniProtKB-KW"/>
</dbReference>
<gene>
    <name evidence="8 12" type="primary">infB</name>
    <name evidence="12" type="ORF">MOMUL_17510</name>
</gene>
<dbReference type="InterPro" id="IPR053905">
    <property type="entry name" value="EF-G-like_DII"/>
</dbReference>
<dbReference type="InterPro" id="IPR023115">
    <property type="entry name" value="TIF_IF2_dom3"/>
</dbReference>
<dbReference type="InterPro" id="IPR005225">
    <property type="entry name" value="Small_GTP-bd"/>
</dbReference>
<feature type="compositionally biased region" description="Low complexity" evidence="10">
    <location>
        <begin position="196"/>
        <end position="215"/>
    </location>
</feature>
<protein>
    <recommendedName>
        <fullName evidence="2 8">Translation initiation factor IF-2</fullName>
    </recommendedName>
</protein>
<name>A0A151AWZ5_9FIRM</name>
<dbReference type="InterPro" id="IPR006847">
    <property type="entry name" value="IF2_N"/>
</dbReference>
<feature type="region of interest" description="Disordered" evidence="10">
    <location>
        <begin position="65"/>
        <end position="345"/>
    </location>
</feature>
<dbReference type="CDD" id="cd03692">
    <property type="entry name" value="mtIF2_IVc"/>
    <property type="match status" value="1"/>
</dbReference>
<dbReference type="InterPro" id="IPR036925">
    <property type="entry name" value="TIF_IF2_dom3_sf"/>
</dbReference>
<dbReference type="PATRIC" id="fig|1122241.3.peg.1849"/>
<keyword evidence="5 8" id="KW-0648">Protein biosynthesis</keyword>
<evidence type="ECO:0000256" key="9">
    <source>
        <dbReference type="RuleBase" id="RU000644"/>
    </source>
</evidence>
<dbReference type="PROSITE" id="PS51722">
    <property type="entry name" value="G_TR_2"/>
    <property type="match status" value="1"/>
</dbReference>
<feature type="binding site" evidence="8">
    <location>
        <begin position="440"/>
        <end position="447"/>
    </location>
    <ligand>
        <name>GTP</name>
        <dbReference type="ChEBI" id="CHEBI:37565"/>
    </ligand>
</feature>
<dbReference type="Gene3D" id="1.10.10.2480">
    <property type="match status" value="1"/>
</dbReference>
<dbReference type="Gene3D" id="3.40.50.10050">
    <property type="entry name" value="Translation initiation factor IF- 2, domain 3"/>
    <property type="match status" value="1"/>
</dbReference>
<feature type="binding site" evidence="8">
    <location>
        <begin position="540"/>
        <end position="543"/>
    </location>
    <ligand>
        <name>GTP</name>
        <dbReference type="ChEBI" id="CHEBI:37565"/>
    </ligand>
</feature>
<feature type="compositionally biased region" description="Low complexity" evidence="10">
    <location>
        <begin position="65"/>
        <end position="78"/>
    </location>
</feature>
<keyword evidence="3 8" id="KW-0396">Initiation factor</keyword>
<feature type="compositionally biased region" description="Basic and acidic residues" evidence="10">
    <location>
        <begin position="220"/>
        <end position="250"/>
    </location>
</feature>